<protein>
    <submittedName>
        <fullName evidence="1">Uncharacterized protein</fullName>
    </submittedName>
</protein>
<dbReference type="AlphaFoldDB" id="A0A1H5TRJ9"/>
<dbReference type="EMBL" id="FNUZ01000001">
    <property type="protein sequence ID" value="SEF64711.1"/>
    <property type="molecule type" value="Genomic_DNA"/>
</dbReference>
<sequence>MGNRVVLVQIQSGVLRWRKNRFVTALSPRQGKYVSEDYD</sequence>
<accession>A0A1H5TRJ9</accession>
<proteinExistence type="predicted"/>
<gene>
    <name evidence="1" type="ORF">SAMN04488045_0695</name>
</gene>
<organism evidence="1 2">
    <name type="scientific">Thalassococcus halodurans</name>
    <dbReference type="NCBI Taxonomy" id="373675"/>
    <lineage>
        <taxon>Bacteria</taxon>
        <taxon>Pseudomonadati</taxon>
        <taxon>Pseudomonadota</taxon>
        <taxon>Alphaproteobacteria</taxon>
        <taxon>Rhodobacterales</taxon>
        <taxon>Roseobacteraceae</taxon>
        <taxon>Thalassococcus</taxon>
    </lineage>
</organism>
<keyword evidence="2" id="KW-1185">Reference proteome</keyword>
<evidence type="ECO:0000313" key="2">
    <source>
        <dbReference type="Proteomes" id="UP000236752"/>
    </source>
</evidence>
<reference evidence="1 2" key="1">
    <citation type="submission" date="2016-10" db="EMBL/GenBank/DDBJ databases">
        <authorList>
            <person name="de Groot N.N."/>
        </authorList>
    </citation>
    <scope>NUCLEOTIDE SEQUENCE [LARGE SCALE GENOMIC DNA]</scope>
    <source>
        <strain evidence="1 2">DSM 26915</strain>
    </source>
</reference>
<dbReference type="Proteomes" id="UP000236752">
    <property type="component" value="Unassembled WGS sequence"/>
</dbReference>
<evidence type="ECO:0000313" key="1">
    <source>
        <dbReference type="EMBL" id="SEF64711.1"/>
    </source>
</evidence>
<name>A0A1H5TRJ9_9RHOB</name>